<comment type="catalytic activity">
    <reaction evidence="10">
        <text>L-histidinol phosphate + 2-oxoglutarate = 3-(imidazol-4-yl)-2-oxopropyl phosphate + L-glutamate</text>
        <dbReference type="Rhea" id="RHEA:23744"/>
        <dbReference type="ChEBI" id="CHEBI:16810"/>
        <dbReference type="ChEBI" id="CHEBI:29985"/>
        <dbReference type="ChEBI" id="CHEBI:57766"/>
        <dbReference type="ChEBI" id="CHEBI:57980"/>
        <dbReference type="EC" id="2.6.1.9"/>
    </reaction>
</comment>
<dbReference type="InterPro" id="IPR023214">
    <property type="entry name" value="HAD_sf"/>
</dbReference>
<dbReference type="SFLD" id="SFLDS00003">
    <property type="entry name" value="Haloacid_Dehalogenase"/>
    <property type="match status" value="1"/>
</dbReference>
<dbReference type="Gene3D" id="3.40.50.1000">
    <property type="entry name" value="HAD superfamily/HAD-like"/>
    <property type="match status" value="1"/>
</dbReference>
<dbReference type="Gene3D" id="3.40.640.10">
    <property type="entry name" value="Type I PLP-dependent aspartate aminotransferase-like (Major domain)"/>
    <property type="match status" value="1"/>
</dbReference>
<gene>
    <name evidence="13" type="primary">hisC</name>
    <name evidence="13" type="ORF">Poly30_15010</name>
</gene>
<dbReference type="Proteomes" id="UP000320390">
    <property type="component" value="Chromosome"/>
</dbReference>
<keyword evidence="9" id="KW-0368">Histidine biosynthesis</keyword>
<evidence type="ECO:0000256" key="6">
    <source>
        <dbReference type="ARBA" id="ARBA00022605"/>
    </source>
</evidence>
<proteinExistence type="inferred from homology"/>
<dbReference type="SFLD" id="SFLDG01129">
    <property type="entry name" value="C1.5:_HAD__Beta-PGM__Phosphata"/>
    <property type="match status" value="1"/>
</dbReference>
<dbReference type="GO" id="GO:0000105">
    <property type="term" value="P:L-histidine biosynthetic process"/>
    <property type="evidence" value="ECO:0007669"/>
    <property type="project" value="UniProtKB-KW"/>
</dbReference>
<dbReference type="InterPro" id="IPR001917">
    <property type="entry name" value="Aminotrans_II_pyridoxalP_BS"/>
</dbReference>
<dbReference type="GO" id="GO:0004400">
    <property type="term" value="F:histidinol-phosphate transaminase activity"/>
    <property type="evidence" value="ECO:0007669"/>
    <property type="project" value="UniProtKB-EC"/>
</dbReference>
<evidence type="ECO:0000259" key="12">
    <source>
        <dbReference type="Pfam" id="PF00155"/>
    </source>
</evidence>
<evidence type="ECO:0000256" key="5">
    <source>
        <dbReference type="ARBA" id="ARBA00022576"/>
    </source>
</evidence>
<dbReference type="PANTHER" id="PTHR43643:SF6">
    <property type="entry name" value="HISTIDINOL-PHOSPHATE AMINOTRANSFERASE"/>
    <property type="match status" value="1"/>
</dbReference>
<evidence type="ECO:0000256" key="1">
    <source>
        <dbReference type="ARBA" id="ARBA00001933"/>
    </source>
</evidence>
<evidence type="ECO:0000256" key="8">
    <source>
        <dbReference type="ARBA" id="ARBA00022898"/>
    </source>
</evidence>
<evidence type="ECO:0000256" key="7">
    <source>
        <dbReference type="ARBA" id="ARBA00022679"/>
    </source>
</evidence>
<dbReference type="InterPro" id="IPR015424">
    <property type="entry name" value="PyrdxlP-dep_Trfase"/>
</dbReference>
<comment type="pathway">
    <text evidence="2">Amino-acid biosynthesis; L-histidine biosynthesis; L-histidine from 5-phospho-alpha-D-ribose 1-diphosphate: step 7/9.</text>
</comment>
<keyword evidence="8 11" id="KW-0663">Pyridoxal phosphate</keyword>
<organism evidence="13 14">
    <name type="scientific">Saltatorellus ferox</name>
    <dbReference type="NCBI Taxonomy" id="2528018"/>
    <lineage>
        <taxon>Bacteria</taxon>
        <taxon>Pseudomonadati</taxon>
        <taxon>Planctomycetota</taxon>
        <taxon>Planctomycetia</taxon>
        <taxon>Planctomycetia incertae sedis</taxon>
        <taxon>Saltatorellus</taxon>
    </lineage>
</organism>
<dbReference type="InterPro" id="IPR015421">
    <property type="entry name" value="PyrdxlP-dep_Trfase_major"/>
</dbReference>
<dbReference type="NCBIfam" id="TIGR01549">
    <property type="entry name" value="HAD-SF-IA-v1"/>
    <property type="match status" value="1"/>
</dbReference>
<dbReference type="Pfam" id="PF00155">
    <property type="entry name" value="Aminotran_1_2"/>
    <property type="match status" value="1"/>
</dbReference>
<dbReference type="Gene3D" id="1.10.150.240">
    <property type="entry name" value="Putative phosphatase, domain 2"/>
    <property type="match status" value="1"/>
</dbReference>
<keyword evidence="6" id="KW-0028">Amino-acid biosynthesis</keyword>
<sequence length="585" mass="62384">MSSSTADPERAIRRFGPTPNPGVASAYRVHAPLAPTDLWLAGNEGRAPEDASNAALRFDSAALDRYPSTDALVTQIAQRYAVEEASVLVTAGADDGLLRLALAYLAEGREIVLPTPTFVMIERYARLAGGTVVTVDWPAGTPYPTQAVLAAVTERTSLVAMVSPNNPTGGIATPEDLAAVSEGAPHALVIVDCAYAEFASRDLSLDALSLPNTVVLRTFSKAYGCAGLRVGYVLGEPDVIEALRAAGNPYPCASPSLAAAAVRFDADVAPFVRQVRQERAELRDLLEELGFESFASDGNFVYAEGARARIVVELLTGLGIAVRSFPAENAAASAADALRITCPGDPAQFERLRSALLTIERPEAILFDMDGVLVDVSGSYRRAIIETARRYGVTVSGDDIETLKSEGNANDDWRVTQRLLEAAGVAANLEEVTARFEALYQGTEETPGLKATETLLLGRDTLRKIAASWKLGIVTGRPLADAMYFLELHGIADLFDVVITRDDAPLKPDPAPTRLALERLGVRRAWLLGDTPDDLRSARGANVLPVGVLAPPLGEDDPEPARRVLRHSGAGTVLDRTTDLLEILP</sequence>
<dbReference type="PANTHER" id="PTHR43643">
    <property type="entry name" value="HISTIDINOL-PHOSPHATE AMINOTRANSFERASE 2"/>
    <property type="match status" value="1"/>
</dbReference>
<dbReference type="EMBL" id="CP036434">
    <property type="protein sequence ID" value="QDV05997.1"/>
    <property type="molecule type" value="Genomic_DNA"/>
</dbReference>
<name>A0A518EPI0_9BACT</name>
<evidence type="ECO:0000313" key="14">
    <source>
        <dbReference type="Proteomes" id="UP000320390"/>
    </source>
</evidence>
<comment type="cofactor">
    <cofactor evidence="1 11">
        <name>pyridoxal 5'-phosphate</name>
        <dbReference type="ChEBI" id="CHEBI:597326"/>
    </cofactor>
</comment>
<dbReference type="NCBIfam" id="TIGR01548">
    <property type="entry name" value="HAD-SF-IA-hyp1"/>
    <property type="match status" value="1"/>
</dbReference>
<comment type="similarity">
    <text evidence="3">Belongs to the class-II pyridoxal-phosphate-dependent aminotransferase family. Histidinol-phosphate aminotransferase subfamily.</text>
</comment>
<dbReference type="OrthoDB" id="9813612at2"/>
<evidence type="ECO:0000256" key="10">
    <source>
        <dbReference type="ARBA" id="ARBA00047481"/>
    </source>
</evidence>
<evidence type="ECO:0000313" key="13">
    <source>
        <dbReference type="EMBL" id="QDV05997.1"/>
    </source>
</evidence>
<dbReference type="Pfam" id="PF00702">
    <property type="entry name" value="Hydrolase"/>
    <property type="match status" value="1"/>
</dbReference>
<dbReference type="SUPFAM" id="SSF56784">
    <property type="entry name" value="HAD-like"/>
    <property type="match status" value="1"/>
</dbReference>
<evidence type="ECO:0000256" key="3">
    <source>
        <dbReference type="ARBA" id="ARBA00007970"/>
    </source>
</evidence>
<feature type="domain" description="Aminotransferase class I/classII large" evidence="12">
    <location>
        <begin position="47"/>
        <end position="356"/>
    </location>
</feature>
<dbReference type="CDD" id="cd00609">
    <property type="entry name" value="AAT_like"/>
    <property type="match status" value="1"/>
</dbReference>
<protein>
    <recommendedName>
        <fullName evidence="4">histidinol-phosphate transaminase</fullName>
        <ecNumber evidence="4">2.6.1.9</ecNumber>
    </recommendedName>
</protein>
<dbReference type="GO" id="GO:0030170">
    <property type="term" value="F:pyridoxal phosphate binding"/>
    <property type="evidence" value="ECO:0007669"/>
    <property type="project" value="InterPro"/>
</dbReference>
<dbReference type="InterPro" id="IPR004839">
    <property type="entry name" value="Aminotransferase_I/II_large"/>
</dbReference>
<dbReference type="Gene3D" id="3.90.1150.10">
    <property type="entry name" value="Aspartate Aminotransferase, domain 1"/>
    <property type="match status" value="1"/>
</dbReference>
<dbReference type="InterPro" id="IPR036412">
    <property type="entry name" value="HAD-like_sf"/>
</dbReference>
<dbReference type="EC" id="2.6.1.9" evidence="4"/>
<dbReference type="InterPro" id="IPR006438">
    <property type="entry name" value="HAD-SF_TIGR01548"/>
</dbReference>
<reference evidence="13 14" key="1">
    <citation type="submission" date="2019-02" db="EMBL/GenBank/DDBJ databases">
        <title>Deep-cultivation of Planctomycetes and their phenomic and genomic characterization uncovers novel biology.</title>
        <authorList>
            <person name="Wiegand S."/>
            <person name="Jogler M."/>
            <person name="Boedeker C."/>
            <person name="Pinto D."/>
            <person name="Vollmers J."/>
            <person name="Rivas-Marin E."/>
            <person name="Kohn T."/>
            <person name="Peeters S.H."/>
            <person name="Heuer A."/>
            <person name="Rast P."/>
            <person name="Oberbeckmann S."/>
            <person name="Bunk B."/>
            <person name="Jeske O."/>
            <person name="Meyerdierks A."/>
            <person name="Storesund J.E."/>
            <person name="Kallscheuer N."/>
            <person name="Luecker S."/>
            <person name="Lage O.M."/>
            <person name="Pohl T."/>
            <person name="Merkel B.J."/>
            <person name="Hornburger P."/>
            <person name="Mueller R.-W."/>
            <person name="Bruemmer F."/>
            <person name="Labrenz M."/>
            <person name="Spormann A.M."/>
            <person name="Op den Camp H."/>
            <person name="Overmann J."/>
            <person name="Amann R."/>
            <person name="Jetten M.S.M."/>
            <person name="Mascher T."/>
            <person name="Medema M.H."/>
            <person name="Devos D.P."/>
            <person name="Kaster A.-K."/>
            <person name="Ovreas L."/>
            <person name="Rohde M."/>
            <person name="Galperin M.Y."/>
            <person name="Jogler C."/>
        </authorList>
    </citation>
    <scope>NUCLEOTIDE SEQUENCE [LARGE SCALE GENOMIC DNA]</scope>
    <source>
        <strain evidence="13 14">Poly30</strain>
    </source>
</reference>
<dbReference type="PROSITE" id="PS00599">
    <property type="entry name" value="AA_TRANSFER_CLASS_2"/>
    <property type="match status" value="1"/>
</dbReference>
<dbReference type="InterPro" id="IPR015422">
    <property type="entry name" value="PyrdxlP-dep_Trfase_small"/>
</dbReference>
<dbReference type="AlphaFoldDB" id="A0A518EPI0"/>
<accession>A0A518EPI0</accession>
<dbReference type="InterPro" id="IPR023198">
    <property type="entry name" value="PGP-like_dom2"/>
</dbReference>
<dbReference type="SUPFAM" id="SSF53383">
    <property type="entry name" value="PLP-dependent transferases"/>
    <property type="match status" value="1"/>
</dbReference>
<keyword evidence="5 13" id="KW-0032">Aminotransferase</keyword>
<evidence type="ECO:0000256" key="2">
    <source>
        <dbReference type="ARBA" id="ARBA00005011"/>
    </source>
</evidence>
<evidence type="ECO:0000256" key="9">
    <source>
        <dbReference type="ARBA" id="ARBA00023102"/>
    </source>
</evidence>
<keyword evidence="14" id="KW-1185">Reference proteome</keyword>
<evidence type="ECO:0000256" key="11">
    <source>
        <dbReference type="RuleBase" id="RU003693"/>
    </source>
</evidence>
<dbReference type="InterPro" id="IPR050106">
    <property type="entry name" value="HistidinolP_aminotransfase"/>
</dbReference>
<keyword evidence="7 13" id="KW-0808">Transferase</keyword>
<dbReference type="RefSeq" id="WP_145195786.1">
    <property type="nucleotide sequence ID" value="NZ_CP036434.1"/>
</dbReference>
<evidence type="ECO:0000256" key="4">
    <source>
        <dbReference type="ARBA" id="ARBA00012748"/>
    </source>
</evidence>
<dbReference type="InterPro" id="IPR006439">
    <property type="entry name" value="HAD-SF_hydro_IA"/>
</dbReference>